<sequence>MDERAKFKDGEKSQLASSYNEKEEILLNKQLRILNSMKKQTENSIILDQRILYNRFTLKLRRSEVAHAKLFGDRELVKQLSRSLFPNLHSVVADDSKKAIGVLLQNTEASRAISAPCRIQKQQAAASVTNNHSSYKIWQGKKAEIKERQNSLPATVEINAQLQCQKRVTSGAKGISEGQLSFIQPARCKRPHTSCHQENSRLSSVKYGFAKIFPQPLHSAHQATDPSMSSSLRCPKGHFLKEKCPNAKSRSHKWRPNSRNLFLNLEYVPLEIFNSKSKNLKVHNYDFLNDKIKLFLKEVATLKQEQVCHLQDYYSDRLQEQISQKSQINQDFVWDNTQEQRKWNPIGSEINHRSITMKKLDMDFTKKDSPLDILIWEYYNKLLTEENLIERHWLNNNPNQLITKQDLDNFLSKIKSSSGINID</sequence>
<proteinExistence type="predicted"/>
<dbReference type="Proteomes" id="UP001474421">
    <property type="component" value="Unassembled WGS sequence"/>
</dbReference>
<organism evidence="1 2">
    <name type="scientific">Crotalus adamanteus</name>
    <name type="common">Eastern diamondback rattlesnake</name>
    <dbReference type="NCBI Taxonomy" id="8729"/>
    <lineage>
        <taxon>Eukaryota</taxon>
        <taxon>Metazoa</taxon>
        <taxon>Chordata</taxon>
        <taxon>Craniata</taxon>
        <taxon>Vertebrata</taxon>
        <taxon>Euteleostomi</taxon>
        <taxon>Lepidosauria</taxon>
        <taxon>Squamata</taxon>
        <taxon>Bifurcata</taxon>
        <taxon>Unidentata</taxon>
        <taxon>Episquamata</taxon>
        <taxon>Toxicofera</taxon>
        <taxon>Serpentes</taxon>
        <taxon>Colubroidea</taxon>
        <taxon>Viperidae</taxon>
        <taxon>Crotalinae</taxon>
        <taxon>Crotalus</taxon>
    </lineage>
</organism>
<accession>A0AAW1BKC9</accession>
<comment type="caution">
    <text evidence="1">The sequence shown here is derived from an EMBL/GenBank/DDBJ whole genome shotgun (WGS) entry which is preliminary data.</text>
</comment>
<protein>
    <submittedName>
        <fullName evidence="1">Uncharacterized protein</fullName>
    </submittedName>
</protein>
<keyword evidence="2" id="KW-1185">Reference proteome</keyword>
<reference evidence="1 2" key="1">
    <citation type="journal article" date="2024" name="Proc. Natl. Acad. Sci. U.S.A.">
        <title>The genetic regulatory architecture and epigenomic basis for age-related changes in rattlesnake venom.</title>
        <authorList>
            <person name="Hogan M.P."/>
            <person name="Holding M.L."/>
            <person name="Nystrom G.S."/>
            <person name="Colston T.J."/>
            <person name="Bartlett D.A."/>
            <person name="Mason A.J."/>
            <person name="Ellsworth S.A."/>
            <person name="Rautsaw R.M."/>
            <person name="Lawrence K.C."/>
            <person name="Strickland J.L."/>
            <person name="He B."/>
            <person name="Fraser P."/>
            <person name="Margres M.J."/>
            <person name="Gilbert D.M."/>
            <person name="Gibbs H.L."/>
            <person name="Parkinson C.L."/>
            <person name="Rokyta D.R."/>
        </authorList>
    </citation>
    <scope>NUCLEOTIDE SEQUENCE [LARGE SCALE GENOMIC DNA]</scope>
    <source>
        <strain evidence="1">DRR0105</strain>
    </source>
</reference>
<dbReference type="AlphaFoldDB" id="A0AAW1BKC9"/>
<evidence type="ECO:0000313" key="2">
    <source>
        <dbReference type="Proteomes" id="UP001474421"/>
    </source>
</evidence>
<name>A0AAW1BKC9_CROAD</name>
<gene>
    <name evidence="1" type="ORF">NXF25_010218</name>
</gene>
<evidence type="ECO:0000313" key="1">
    <source>
        <dbReference type="EMBL" id="KAK9401862.1"/>
    </source>
</evidence>
<dbReference type="EMBL" id="JAOTOJ010000004">
    <property type="protein sequence ID" value="KAK9401862.1"/>
    <property type="molecule type" value="Genomic_DNA"/>
</dbReference>